<reference evidence="1 2" key="1">
    <citation type="submission" date="2023-11" db="EMBL/GenBank/DDBJ databases">
        <title>Lentzea sokolovensis, sp. nov., Lentzea kristufkii, sp. nov., and Lentzea miocenensis, sp. nov., rare actinobacteria from Sokolov Coal Basin, Miocene lacustrine sediment, Czech Republic.</title>
        <authorList>
            <person name="Lara A."/>
            <person name="Kotroba L."/>
            <person name="Nouioui I."/>
            <person name="Neumann-Schaal M."/>
            <person name="Mast Y."/>
            <person name="Chronakova A."/>
        </authorList>
    </citation>
    <scope>NUCLEOTIDE SEQUENCE [LARGE SCALE GENOMIC DNA]</scope>
    <source>
        <strain evidence="1 2">BCCO 10_0798</strain>
    </source>
</reference>
<dbReference type="Proteomes" id="UP001271792">
    <property type="component" value="Unassembled WGS sequence"/>
</dbReference>
<sequence length="236" mass="24676">MIVVVVLAGGIYVFRTVNAPDTPGVVVQTVGTSAPPVTGSTITTATREFVDPDPDQPTKVVNVTAVDKSGNPAADYRVADGVEVANCRPSSSAVDEGVLGCLPGGARADVCWTTPSPRVLLCGDGPWTRSLTRNTTDQIDLTPLNEQAQPWGMELANGAKCHRRNGGSHWPGRADGLEGAYSCDEGAEFVLRGAAPLTDRTKPAWMVKVGGLSVDNASFPPPVDMRVVTAYFAASP</sequence>
<reference evidence="1 2" key="2">
    <citation type="submission" date="2023-11" db="EMBL/GenBank/DDBJ databases">
        <authorList>
            <person name="Lara A.C."/>
            <person name="Chronakova A."/>
        </authorList>
    </citation>
    <scope>NUCLEOTIDE SEQUENCE [LARGE SCALE GENOMIC DNA]</scope>
    <source>
        <strain evidence="1 2">BCCO 10_0798</strain>
    </source>
</reference>
<name>A0ABU4U5Y0_9PSEU</name>
<keyword evidence="2" id="KW-1185">Reference proteome</keyword>
<dbReference type="EMBL" id="JAXAVV010000029">
    <property type="protein sequence ID" value="MDX8055512.1"/>
    <property type="molecule type" value="Genomic_DNA"/>
</dbReference>
<evidence type="ECO:0000313" key="2">
    <source>
        <dbReference type="Proteomes" id="UP001271792"/>
    </source>
</evidence>
<comment type="caution">
    <text evidence="1">The sequence shown here is derived from an EMBL/GenBank/DDBJ whole genome shotgun (WGS) entry which is preliminary data.</text>
</comment>
<gene>
    <name evidence="1" type="ORF">SK571_39570</name>
</gene>
<protein>
    <submittedName>
        <fullName evidence="1">Uncharacterized protein</fullName>
    </submittedName>
</protein>
<organism evidence="1 2">
    <name type="scientific">Lentzea kristufekii</name>
    <dbReference type="NCBI Taxonomy" id="3095430"/>
    <lineage>
        <taxon>Bacteria</taxon>
        <taxon>Bacillati</taxon>
        <taxon>Actinomycetota</taxon>
        <taxon>Actinomycetes</taxon>
        <taxon>Pseudonocardiales</taxon>
        <taxon>Pseudonocardiaceae</taxon>
        <taxon>Lentzea</taxon>
    </lineage>
</organism>
<dbReference type="RefSeq" id="WP_319989242.1">
    <property type="nucleotide sequence ID" value="NZ_JAXAVV010000029.1"/>
</dbReference>
<accession>A0ABU4U5Y0</accession>
<evidence type="ECO:0000313" key="1">
    <source>
        <dbReference type="EMBL" id="MDX8055512.1"/>
    </source>
</evidence>
<proteinExistence type="predicted"/>